<dbReference type="EMBL" id="CADEPM010000010">
    <property type="protein sequence ID" value="CAB3410455.1"/>
    <property type="molecule type" value="Genomic_DNA"/>
</dbReference>
<organism evidence="2 3">
    <name type="scientific">Caenorhabditis bovis</name>
    <dbReference type="NCBI Taxonomy" id="2654633"/>
    <lineage>
        <taxon>Eukaryota</taxon>
        <taxon>Metazoa</taxon>
        <taxon>Ecdysozoa</taxon>
        <taxon>Nematoda</taxon>
        <taxon>Chromadorea</taxon>
        <taxon>Rhabditida</taxon>
        <taxon>Rhabditina</taxon>
        <taxon>Rhabditomorpha</taxon>
        <taxon>Rhabditoidea</taxon>
        <taxon>Rhabditidae</taxon>
        <taxon>Peloderinae</taxon>
        <taxon>Caenorhabditis</taxon>
    </lineage>
</organism>
<evidence type="ECO:0000313" key="3">
    <source>
        <dbReference type="Proteomes" id="UP000494206"/>
    </source>
</evidence>
<feature type="region of interest" description="Disordered" evidence="1">
    <location>
        <begin position="185"/>
        <end position="212"/>
    </location>
</feature>
<evidence type="ECO:0000256" key="1">
    <source>
        <dbReference type="SAM" id="MobiDB-lite"/>
    </source>
</evidence>
<feature type="compositionally biased region" description="Polar residues" evidence="1">
    <location>
        <begin position="334"/>
        <end position="345"/>
    </location>
</feature>
<sequence>MNPAQQENEQVDDLQQLVRNYIESMDGIFAQPDEENSEFRNFLYNIDAYDQIDRIYIQVPDVARPRDDENVEEAQQVQEPEQLPEPEPEQAAEQETEQAPQQEPERQPKLEQAQLHEQEPADHVIIEYPILNDSELEEVHYLNAMQMLNIVAENAEVDGPILFRNFVNLSVGFASVEIRNRVMTSRQNDGNHADSDDDQVLTDDNEEDPRESRCKCSVCKTSRIRSPQRCRHCHQIIGYAYASGWIVTAISPTRDALFAPSVGRLKEILKTLNRNQCCSMSDPPTSGEHPSSDTSDKSNDDRQTLSNISSNLESSAENEKNVENELNTIFQTLELDTSENTNTLENPEIPPHSDAPTITNPSKRLNSSIYLIENLLRPESPAKTEKDYELMMDFFLNSQFLPRLCKNGHLKDRELQDMETDNASEFQPEIWNFDLQRWDRIETPEFDAEMFDRRRLDTGYDYGYGFGFSFGLAQDEFDINRKMGYRSLAFATQDSNNPDEWSSFLPPRPEDFEFCYSITEEEEVNPSAHSHDNEEHVGIPNDHDSSADDQYEEIMEEDGVKKAAKEEAEEDDDDEAGEDKE</sequence>
<dbReference type="Proteomes" id="UP000494206">
    <property type="component" value="Unassembled WGS sequence"/>
</dbReference>
<feature type="compositionally biased region" description="Acidic residues" evidence="1">
    <location>
        <begin position="195"/>
        <end position="209"/>
    </location>
</feature>
<feature type="compositionally biased region" description="Acidic residues" evidence="1">
    <location>
        <begin position="567"/>
        <end position="581"/>
    </location>
</feature>
<feature type="compositionally biased region" description="Acidic residues" evidence="1">
    <location>
        <begin position="547"/>
        <end position="557"/>
    </location>
</feature>
<comment type="caution">
    <text evidence="2">The sequence shown here is derived from an EMBL/GenBank/DDBJ whole genome shotgun (WGS) entry which is preliminary data.</text>
</comment>
<accession>A0A8S1FBD3</accession>
<feature type="region of interest" description="Disordered" evidence="1">
    <location>
        <begin position="65"/>
        <end position="121"/>
    </location>
</feature>
<feature type="compositionally biased region" description="Acidic residues" evidence="1">
    <location>
        <begin position="82"/>
        <end position="96"/>
    </location>
</feature>
<feature type="region of interest" description="Disordered" evidence="1">
    <location>
        <begin position="521"/>
        <end position="581"/>
    </location>
</feature>
<feature type="region of interest" description="Disordered" evidence="1">
    <location>
        <begin position="334"/>
        <end position="361"/>
    </location>
</feature>
<protein>
    <submittedName>
        <fullName evidence="2">Uncharacterized protein</fullName>
    </submittedName>
</protein>
<keyword evidence="3" id="KW-1185">Reference proteome</keyword>
<evidence type="ECO:0000313" key="2">
    <source>
        <dbReference type="EMBL" id="CAB3410455.1"/>
    </source>
</evidence>
<feature type="region of interest" description="Disordered" evidence="1">
    <location>
        <begin position="276"/>
        <end position="305"/>
    </location>
</feature>
<name>A0A8S1FBD3_9PELO</name>
<feature type="compositionally biased region" description="Basic and acidic residues" evidence="1">
    <location>
        <begin position="529"/>
        <end position="546"/>
    </location>
</feature>
<dbReference type="AlphaFoldDB" id="A0A8S1FBD3"/>
<feature type="compositionally biased region" description="Basic and acidic residues" evidence="1">
    <location>
        <begin position="103"/>
        <end position="121"/>
    </location>
</feature>
<reference evidence="2 3" key="1">
    <citation type="submission" date="2020-04" db="EMBL/GenBank/DDBJ databases">
        <authorList>
            <person name="Laetsch R D."/>
            <person name="Stevens L."/>
            <person name="Kumar S."/>
            <person name="Blaxter L. M."/>
        </authorList>
    </citation>
    <scope>NUCLEOTIDE SEQUENCE [LARGE SCALE GENOMIC DNA]</scope>
</reference>
<feature type="compositionally biased region" description="Basic and acidic residues" evidence="1">
    <location>
        <begin position="290"/>
        <end position="303"/>
    </location>
</feature>
<gene>
    <name evidence="2" type="ORF">CBOVIS_LOCUS11978</name>
</gene>
<feature type="compositionally biased region" description="Polar residues" evidence="1">
    <location>
        <begin position="276"/>
        <end position="289"/>
    </location>
</feature>
<proteinExistence type="predicted"/>